<reference evidence="2" key="1">
    <citation type="submission" date="2022-11" db="UniProtKB">
        <authorList>
            <consortium name="WormBaseParasite"/>
        </authorList>
    </citation>
    <scope>IDENTIFICATION</scope>
</reference>
<accession>A0AC34F7N4</accession>
<proteinExistence type="predicted"/>
<dbReference type="WBParaSite" id="ES5_v2.g13290.t1">
    <property type="protein sequence ID" value="ES5_v2.g13290.t1"/>
    <property type="gene ID" value="ES5_v2.g13290"/>
</dbReference>
<name>A0AC34F7N4_9BILA</name>
<evidence type="ECO:0000313" key="2">
    <source>
        <dbReference type="WBParaSite" id="ES5_v2.g13290.t1"/>
    </source>
</evidence>
<protein>
    <submittedName>
        <fullName evidence="2">Uncharacterized protein</fullName>
    </submittedName>
</protein>
<evidence type="ECO:0000313" key="1">
    <source>
        <dbReference type="Proteomes" id="UP000887579"/>
    </source>
</evidence>
<sequence>MEFHANINYDERLKARIATYPTKCVYSYVPVYGKKSIEAAGHSKKTTISGATTSGRRQPPAKSSITNYRKSPSFATS</sequence>
<dbReference type="Proteomes" id="UP000887579">
    <property type="component" value="Unplaced"/>
</dbReference>
<organism evidence="1 2">
    <name type="scientific">Panagrolaimus sp. ES5</name>
    <dbReference type="NCBI Taxonomy" id="591445"/>
    <lineage>
        <taxon>Eukaryota</taxon>
        <taxon>Metazoa</taxon>
        <taxon>Ecdysozoa</taxon>
        <taxon>Nematoda</taxon>
        <taxon>Chromadorea</taxon>
        <taxon>Rhabditida</taxon>
        <taxon>Tylenchina</taxon>
        <taxon>Panagrolaimomorpha</taxon>
        <taxon>Panagrolaimoidea</taxon>
        <taxon>Panagrolaimidae</taxon>
        <taxon>Panagrolaimus</taxon>
    </lineage>
</organism>